<accession>A0A0M0JPV4</accession>
<reference evidence="3" key="1">
    <citation type="journal article" date="2015" name="PLoS Genet.">
        <title>Genome Sequence and Transcriptome Analyses of Chrysochromulina tobin: Metabolic Tools for Enhanced Algal Fitness in the Prominent Order Prymnesiales (Haptophyceae).</title>
        <authorList>
            <person name="Hovde B.T."/>
            <person name="Deodato C.R."/>
            <person name="Hunsperger H.M."/>
            <person name="Ryken S.A."/>
            <person name="Yost W."/>
            <person name="Jha R.K."/>
            <person name="Patterson J."/>
            <person name="Monnat R.J. Jr."/>
            <person name="Barlow S.B."/>
            <person name="Starkenburg S.R."/>
            <person name="Cattolico R.A."/>
        </authorList>
    </citation>
    <scope>NUCLEOTIDE SEQUENCE</scope>
    <source>
        <strain evidence="3">CCMP291</strain>
    </source>
</reference>
<organism evidence="2 3">
    <name type="scientific">Chrysochromulina tobinii</name>
    <dbReference type="NCBI Taxonomy" id="1460289"/>
    <lineage>
        <taxon>Eukaryota</taxon>
        <taxon>Haptista</taxon>
        <taxon>Haptophyta</taxon>
        <taxon>Prymnesiophyceae</taxon>
        <taxon>Prymnesiales</taxon>
        <taxon>Chrysochromulinaceae</taxon>
        <taxon>Chrysochromulina</taxon>
    </lineage>
</organism>
<feature type="compositionally biased region" description="Polar residues" evidence="1">
    <location>
        <begin position="599"/>
        <end position="611"/>
    </location>
</feature>
<feature type="region of interest" description="Disordered" evidence="1">
    <location>
        <begin position="582"/>
        <end position="611"/>
    </location>
</feature>
<keyword evidence="3" id="KW-1185">Reference proteome</keyword>
<evidence type="ECO:0000313" key="2">
    <source>
        <dbReference type="EMBL" id="KOO28614.1"/>
    </source>
</evidence>
<evidence type="ECO:0000256" key="1">
    <source>
        <dbReference type="SAM" id="MobiDB-lite"/>
    </source>
</evidence>
<dbReference type="InterPro" id="IPR029044">
    <property type="entry name" value="Nucleotide-diphossugar_trans"/>
</dbReference>
<dbReference type="Gene3D" id="3.90.550.10">
    <property type="entry name" value="Spore Coat Polysaccharide Biosynthesis Protein SpsA, Chain A"/>
    <property type="match status" value="1"/>
</dbReference>
<protein>
    <submittedName>
        <fullName evidence="2">Uncharacterized protein</fullName>
    </submittedName>
</protein>
<sequence>MEPWRCTDELPESECTTIKAEQRCRKHLEMNGISGCNRTCGFCYQPSGWIPTRAPWFPRSEYKELVSSGDWWQSYGHAHGRYATIVVPTICRRLDRLEFLVKRLITEMQCVGEVMVVARDPCHSMVERMLRNPQLKPSLKQASEERSLAVGLVNMGDWDRIYGPASRFLAAQKARGHVIVHLDDDELPCERQVCGLAAAALKEPIGIYGHHKRKCNAIKGYRAAGNPKARINYAPFDVLLTLFASTSRAFNDIFVRNFDRYALALASARGNGEDIAYSHFLLQHFNRTPTYIPRENCWTWQVNGIVVENYTDGFSHLNDRYICRHQWKKKTWDAIGSKPTDVLISQPRYEGWPSNGIVQYVQLPPTIVGMAADDYLSTVDRIKANPKLLPMLQRKEREHRSQGRDVRFIDGVLGTVSGYAVPRTIVTYSKDTAEYLGRGYDIREIIRRMHELNPTAQVALRLDVEGDELFIHKALLETAGADLGVGDGSLLCHVDWMFTEHHNLHVNLTEYMYGLPERGYNVFGDRIHDAMNTRGCHLKINWRNFWSACGGHARYVWSSKTPQATGMNESERIAAQVAKSALKKKATGKMRGRRRLALGQTSSSTDPTWPQ</sequence>
<evidence type="ECO:0000313" key="3">
    <source>
        <dbReference type="Proteomes" id="UP000037460"/>
    </source>
</evidence>
<gene>
    <name evidence="2" type="ORF">Ctob_010885</name>
</gene>
<comment type="caution">
    <text evidence="2">The sequence shown here is derived from an EMBL/GenBank/DDBJ whole genome shotgun (WGS) entry which is preliminary data.</text>
</comment>
<dbReference type="AlphaFoldDB" id="A0A0M0JPV4"/>
<name>A0A0M0JPV4_9EUKA</name>
<proteinExistence type="predicted"/>
<dbReference type="EMBL" id="JWZX01002540">
    <property type="protein sequence ID" value="KOO28614.1"/>
    <property type="molecule type" value="Genomic_DNA"/>
</dbReference>
<dbReference type="Proteomes" id="UP000037460">
    <property type="component" value="Unassembled WGS sequence"/>
</dbReference>
<feature type="compositionally biased region" description="Basic residues" evidence="1">
    <location>
        <begin position="582"/>
        <end position="596"/>
    </location>
</feature>